<proteinExistence type="predicted"/>
<name>A0A067LDF2_JATCU</name>
<gene>
    <name evidence="2" type="ORF">JCGZ_01784</name>
</gene>
<evidence type="ECO:0000313" key="2">
    <source>
        <dbReference type="EMBL" id="KDP42530.1"/>
    </source>
</evidence>
<accession>A0A067LDF2</accession>
<sequence>MERKKHRTPAYYRAEAEAEAEAEAAAPVGPAGAVMGDVPFPPGMEVVMDPTLGLGSAIISRLTSDRLLHHCSWILSMPHTCQLRDTRSCAGGLGSPRPTLLDSILRVMRSAVTRLQLEVDRLWTRLEVEGIPLDFSEDEEDVDGSSSDDAQPSPPPQAAAGPSRRRR</sequence>
<dbReference type="AlphaFoldDB" id="A0A067LDF2"/>
<dbReference type="EMBL" id="KK914295">
    <property type="protein sequence ID" value="KDP42530.1"/>
    <property type="molecule type" value="Genomic_DNA"/>
</dbReference>
<feature type="compositionally biased region" description="Low complexity" evidence="1">
    <location>
        <begin position="158"/>
        <end position="167"/>
    </location>
</feature>
<dbReference type="Proteomes" id="UP000027138">
    <property type="component" value="Unassembled WGS sequence"/>
</dbReference>
<keyword evidence="3" id="KW-1185">Reference proteome</keyword>
<organism evidence="2 3">
    <name type="scientific">Jatropha curcas</name>
    <name type="common">Barbados nut</name>
    <dbReference type="NCBI Taxonomy" id="180498"/>
    <lineage>
        <taxon>Eukaryota</taxon>
        <taxon>Viridiplantae</taxon>
        <taxon>Streptophyta</taxon>
        <taxon>Embryophyta</taxon>
        <taxon>Tracheophyta</taxon>
        <taxon>Spermatophyta</taxon>
        <taxon>Magnoliopsida</taxon>
        <taxon>eudicotyledons</taxon>
        <taxon>Gunneridae</taxon>
        <taxon>Pentapetalae</taxon>
        <taxon>rosids</taxon>
        <taxon>fabids</taxon>
        <taxon>Malpighiales</taxon>
        <taxon>Euphorbiaceae</taxon>
        <taxon>Crotonoideae</taxon>
        <taxon>Jatropheae</taxon>
        <taxon>Jatropha</taxon>
    </lineage>
</organism>
<feature type="region of interest" description="Disordered" evidence="1">
    <location>
        <begin position="134"/>
        <end position="167"/>
    </location>
</feature>
<evidence type="ECO:0000313" key="3">
    <source>
        <dbReference type="Proteomes" id="UP000027138"/>
    </source>
</evidence>
<protein>
    <submittedName>
        <fullName evidence="2">Uncharacterized protein</fullName>
    </submittedName>
</protein>
<evidence type="ECO:0000256" key="1">
    <source>
        <dbReference type="SAM" id="MobiDB-lite"/>
    </source>
</evidence>
<reference evidence="2 3" key="1">
    <citation type="journal article" date="2014" name="PLoS ONE">
        <title>Global Analysis of Gene Expression Profiles in Physic Nut (Jatropha curcas L.) Seedlings Exposed to Salt Stress.</title>
        <authorList>
            <person name="Zhang L."/>
            <person name="Zhang C."/>
            <person name="Wu P."/>
            <person name="Chen Y."/>
            <person name="Li M."/>
            <person name="Jiang H."/>
            <person name="Wu G."/>
        </authorList>
    </citation>
    <scope>NUCLEOTIDE SEQUENCE [LARGE SCALE GENOMIC DNA]</scope>
    <source>
        <strain evidence="3">cv. GZQX0401</strain>
        <tissue evidence="2">Young leaves</tissue>
    </source>
</reference>